<dbReference type="Proteomes" id="UP000004491">
    <property type="component" value="Unassembled WGS sequence"/>
</dbReference>
<dbReference type="Pfam" id="PF01136">
    <property type="entry name" value="Peptidase_U32"/>
    <property type="match status" value="1"/>
</dbReference>
<dbReference type="InterPro" id="IPR051454">
    <property type="entry name" value="RNA/ubiquinone_mod_enzymes"/>
</dbReference>
<evidence type="ECO:0000313" key="3">
    <source>
        <dbReference type="Proteomes" id="UP000004491"/>
    </source>
</evidence>
<dbReference type="RefSeq" id="WP_005966171.1">
    <property type="nucleotide sequence ID" value="NZ_AFOC01000120.1"/>
</dbReference>
<proteinExistence type="inferred from homology"/>
<dbReference type="GO" id="GO:0006744">
    <property type="term" value="P:ubiquinone biosynthetic process"/>
    <property type="evidence" value="ECO:0007669"/>
    <property type="project" value="UniProtKB-UniRule"/>
</dbReference>
<dbReference type="AlphaFoldDB" id="G2DHA1"/>
<sequence>MSSSMKLSLGPVLYFWSRDDLFTFYEEVTEMPVDIVYLGETVCSKRRSLSTADWIELGERLSQAGKQVVLSTLALLEAESEMKTLRRICDNGQFMVEANDIGAVQLLSSAGLPFVTGPLVNIYNPRTLNLLAKQGLKRWSLPLELSRETLKQMQAERPEGVETEVFAFGRLPLTLSARCFTARSHNLPKDDCDLKCIDYPDGRLLSTQESEPFLVLNGIQTLSALSCDLLPEVPAMQQLGVDVLRISPQYRHTGRIVDAFSKAIAGETAANLAALTPLGTCDGYWQGEAGIHNSLKAARQV</sequence>
<gene>
    <name evidence="1" type="primary">ubiV</name>
    <name evidence="2" type="ORF">Rifp1Sym_eo00030</name>
</gene>
<dbReference type="InterPro" id="IPR043693">
    <property type="entry name" value="UbiV"/>
</dbReference>
<dbReference type="PATRIC" id="fig|1048808.3.peg.3052"/>
<dbReference type="EMBL" id="AFOC01000120">
    <property type="protein sequence ID" value="EGV50002.1"/>
    <property type="molecule type" value="Genomic_DNA"/>
</dbReference>
<evidence type="ECO:0000256" key="1">
    <source>
        <dbReference type="HAMAP-Rule" id="MF_02233"/>
    </source>
</evidence>
<keyword evidence="1" id="KW-0411">Iron-sulfur</keyword>
<organism evidence="2 3">
    <name type="scientific">endosymbiont of Riftia pachyptila</name>
    <name type="common">vent Ph05</name>
    <dbReference type="NCBI Taxonomy" id="1048808"/>
    <lineage>
        <taxon>Bacteria</taxon>
        <taxon>Pseudomonadati</taxon>
        <taxon>Pseudomonadota</taxon>
        <taxon>Gammaproteobacteria</taxon>
        <taxon>sulfur-oxidizing symbionts</taxon>
    </lineage>
</organism>
<comment type="similarity">
    <text evidence="1">Belongs to the peptidase U32 family. UbiV subfamily.</text>
</comment>
<dbReference type="GO" id="GO:0051539">
    <property type="term" value="F:4 iron, 4 sulfur cluster binding"/>
    <property type="evidence" value="ECO:0007669"/>
    <property type="project" value="UniProtKB-UniRule"/>
</dbReference>
<keyword evidence="3" id="KW-1185">Reference proteome</keyword>
<comment type="function">
    <text evidence="1">Required for O(2)-independent ubiquinone (coenzyme Q) biosynthesis. Together with UbiU, is essential for the C6-hydroxylation reaction in the oxygen-independent ubiquinone biosynthesis pathway.</text>
</comment>
<dbReference type="PANTHER" id="PTHR30217:SF11">
    <property type="entry name" value="UBIQUINONE BIOSYNTHESIS PROTEIN UBIV"/>
    <property type="match status" value="1"/>
</dbReference>
<dbReference type="NCBIfam" id="NF011991">
    <property type="entry name" value="PRK15447.1"/>
    <property type="match status" value="1"/>
</dbReference>
<evidence type="ECO:0000313" key="2">
    <source>
        <dbReference type="EMBL" id="EGV50002.1"/>
    </source>
</evidence>
<dbReference type="UniPathway" id="UPA00232"/>
<comment type="subunit">
    <text evidence="1">Forms a heterodimer with UbiU.</text>
</comment>
<protein>
    <recommendedName>
        <fullName evidence="1">Ubiquinone biosynthesis protein UbiV</fullName>
    </recommendedName>
</protein>
<keyword evidence="1" id="KW-0408">Iron</keyword>
<comment type="cofactor">
    <cofactor evidence="1">
        <name>[4Fe-4S] cluster</name>
        <dbReference type="ChEBI" id="CHEBI:49883"/>
    </cofactor>
</comment>
<feature type="binding site" evidence="1">
    <location>
        <position position="196"/>
    </location>
    <ligand>
        <name>[4Fe-4S] cluster</name>
        <dbReference type="ChEBI" id="CHEBI:49883"/>
    </ligand>
</feature>
<keyword evidence="1" id="KW-0479">Metal-binding</keyword>
<reference evidence="2" key="1">
    <citation type="journal article" date="2011" name="ISME J.">
        <title>The endosymbionts of the deep-sea tubeworms Riftia pachyptila and Tevnia jerichonana share an identical physiology as revealed by proteogenomic analyses.</title>
        <authorList>
            <person name="Gardebrecht A."/>
            <person name="Markert S."/>
            <person name="Felbeck H."/>
            <person name="Thuermer A."/>
            <person name="Albrecht D."/>
            <person name="Wollherr A."/>
            <person name="Kabisch J."/>
            <person name="Lehmann R."/>
            <person name="Daniel R."/>
            <person name="Liesegang H."/>
            <person name="Hecker M."/>
            <person name="Sievert S.M."/>
            <person name="Schweder T."/>
        </authorList>
    </citation>
    <scope>NUCLEOTIDE SEQUENCE [LARGE SCALE GENOMIC DNA]</scope>
</reference>
<name>G2DHA1_9GAMM</name>
<feature type="binding site" evidence="1">
    <location>
        <position position="43"/>
    </location>
    <ligand>
        <name>[4Fe-4S] cluster</name>
        <dbReference type="ChEBI" id="CHEBI:49883"/>
    </ligand>
</feature>
<dbReference type="PANTHER" id="PTHR30217">
    <property type="entry name" value="PEPTIDASE U32 FAMILY"/>
    <property type="match status" value="1"/>
</dbReference>
<dbReference type="GO" id="GO:0046872">
    <property type="term" value="F:metal ion binding"/>
    <property type="evidence" value="ECO:0007669"/>
    <property type="project" value="UniProtKB-KW"/>
</dbReference>
<comment type="caution">
    <text evidence="2">The sequence shown here is derived from an EMBL/GenBank/DDBJ whole genome shotgun (WGS) entry which is preliminary data.</text>
</comment>
<keyword evidence="1" id="KW-0004">4Fe-4S</keyword>
<feature type="binding site" evidence="1">
    <location>
        <position position="192"/>
    </location>
    <ligand>
        <name>[4Fe-4S] cluster</name>
        <dbReference type="ChEBI" id="CHEBI:49883"/>
    </ligand>
</feature>
<dbReference type="HAMAP" id="MF_02233">
    <property type="entry name" value="UbiV"/>
    <property type="match status" value="1"/>
</dbReference>
<comment type="pathway">
    <text evidence="1">Cofactor biosynthesis; ubiquinone biosynthesis.</text>
</comment>
<accession>G2DHA1</accession>
<dbReference type="InterPro" id="IPR001539">
    <property type="entry name" value="Peptidase_U32"/>
</dbReference>
<feature type="binding site" evidence="1">
    <location>
        <position position="179"/>
    </location>
    <ligand>
        <name>[4Fe-4S] cluster</name>
        <dbReference type="ChEBI" id="CHEBI:49883"/>
    </ligand>
</feature>
<keyword evidence="1" id="KW-0831">Ubiquinone biosynthesis</keyword>